<dbReference type="Proteomes" id="UP000186883">
    <property type="component" value="Unassembled WGS sequence"/>
</dbReference>
<dbReference type="Pfam" id="PF00239">
    <property type="entry name" value="Resolvase"/>
    <property type="match status" value="1"/>
</dbReference>
<evidence type="ECO:0000313" key="9">
    <source>
        <dbReference type="Proteomes" id="UP000186883"/>
    </source>
</evidence>
<keyword evidence="3" id="KW-0175">Coiled coil</keyword>
<dbReference type="CDD" id="cd00338">
    <property type="entry name" value="Ser_Recombinase"/>
    <property type="match status" value="1"/>
</dbReference>
<evidence type="ECO:0000256" key="2">
    <source>
        <dbReference type="ARBA" id="ARBA00023172"/>
    </source>
</evidence>
<dbReference type="Pfam" id="PF07508">
    <property type="entry name" value="Recombinase"/>
    <property type="match status" value="1"/>
</dbReference>
<accession>A0A154M9T3</accession>
<dbReference type="Proteomes" id="UP000076321">
    <property type="component" value="Unassembled WGS sequence"/>
</dbReference>
<keyword evidence="1" id="KW-0238">DNA-binding</keyword>
<dbReference type="Gene3D" id="3.90.1750.20">
    <property type="entry name" value="Putative Large Serine Recombinase, Chain B, Domain 2"/>
    <property type="match status" value="1"/>
</dbReference>
<evidence type="ECO:0000259" key="5">
    <source>
        <dbReference type="SMART" id="SM00857"/>
    </source>
</evidence>
<dbReference type="RefSeq" id="WP_061989096.1">
    <property type="nucleotide sequence ID" value="NZ_FOPQ01000003.1"/>
</dbReference>
<keyword evidence="9" id="KW-1185">Reference proteome</keyword>
<dbReference type="InterPro" id="IPR050639">
    <property type="entry name" value="SSR_resolvase"/>
</dbReference>
<feature type="compositionally biased region" description="Basic and acidic residues" evidence="4">
    <location>
        <begin position="38"/>
        <end position="52"/>
    </location>
</feature>
<evidence type="ECO:0000313" key="8">
    <source>
        <dbReference type="Proteomes" id="UP000076321"/>
    </source>
</evidence>
<evidence type="ECO:0000313" key="6">
    <source>
        <dbReference type="EMBL" id="KZB81371.1"/>
    </source>
</evidence>
<sequence length="606" mass="67785">MVNLIQNNGTGTTYAANMPSRRALAYYRTSNDPTEVGRSNERQQSEAHQTADREALTLAPADEFQDVDSASIFGTQRGVEREGWQRLLDTLDREGDQIHTVILSEVSRGTREQVEYQRLAQLCIKHKVIINAKGKNLDPADETDSFQLGLEVLLAAQEAQRISNRVKKGVIKSVADGRPPAGRVPFGYFRPPRDIGEKARQFKHKKNALLVEVAANGIIADEISLGDVERLWNEAAENERKELLEALDEQAVTNHWEKTDTEYTRRKRQIERRNKWNTSSVRKALMNPSLIGRRVVGSGTVQGNWEAILDDDTYYTLYGKLTDPERRTSPGPESKTLLAAVAMCAVCGDKLRTKGDSYTCRAKYCVVKKQGWCDVLATEACIAYLGASLRDEISNTIRGYDPEVTNAGDFETATAKLKTAREQLSEFQAEASKQGLSAAIVVSTLVSYNQQVEEAEAELEALARTSTTRKDPLLEELREVVTQLNLERMSIDPTAKDMTPTLVELQYGDEIREMTQAMWDEAELTTRRGWLIDGFTIKLHRAPTQRRIDLMNPAILTFEPRTGWDAIGDTFRPWWSKPGSVGTVGGVVVKIPGDVPKSNPPKRDTQ</sequence>
<evidence type="ECO:0000256" key="1">
    <source>
        <dbReference type="ARBA" id="ARBA00023125"/>
    </source>
</evidence>
<dbReference type="SMART" id="SM00857">
    <property type="entry name" value="Resolvase"/>
    <property type="match status" value="1"/>
</dbReference>
<dbReference type="GO" id="GO:0003677">
    <property type="term" value="F:DNA binding"/>
    <property type="evidence" value="ECO:0007669"/>
    <property type="project" value="UniProtKB-KW"/>
</dbReference>
<dbReference type="SUPFAM" id="SSF53041">
    <property type="entry name" value="Resolvase-like"/>
    <property type="match status" value="1"/>
</dbReference>
<dbReference type="GO" id="GO:0000150">
    <property type="term" value="F:DNA strand exchange activity"/>
    <property type="evidence" value="ECO:0007669"/>
    <property type="project" value="InterPro"/>
</dbReference>
<evidence type="ECO:0000256" key="3">
    <source>
        <dbReference type="SAM" id="Coils"/>
    </source>
</evidence>
<dbReference type="EMBL" id="LQCI01000034">
    <property type="protein sequence ID" value="KZB81371.1"/>
    <property type="molecule type" value="Genomic_DNA"/>
</dbReference>
<dbReference type="Gene3D" id="3.40.50.1390">
    <property type="entry name" value="Resolvase, N-terminal catalytic domain"/>
    <property type="match status" value="1"/>
</dbReference>
<dbReference type="InterPro" id="IPR036162">
    <property type="entry name" value="Resolvase-like_N_sf"/>
</dbReference>
<feature type="region of interest" description="Disordered" evidence="4">
    <location>
        <begin position="30"/>
        <end position="52"/>
    </location>
</feature>
<evidence type="ECO:0000256" key="4">
    <source>
        <dbReference type="SAM" id="MobiDB-lite"/>
    </source>
</evidence>
<dbReference type="PANTHER" id="PTHR30461:SF2">
    <property type="entry name" value="SERINE RECOMBINASE PINE-RELATED"/>
    <property type="match status" value="1"/>
</dbReference>
<protein>
    <recommendedName>
        <fullName evidence="5">Resolvase/invertase-type recombinase catalytic domain-containing protein</fullName>
    </recommendedName>
</protein>
<dbReference type="AlphaFoldDB" id="A0A154M9T3"/>
<dbReference type="PANTHER" id="PTHR30461">
    <property type="entry name" value="DNA-INVERTASE FROM LAMBDOID PROPHAGE"/>
    <property type="match status" value="1"/>
</dbReference>
<keyword evidence="2" id="KW-0233">DNA recombination</keyword>
<reference evidence="7 9" key="2">
    <citation type="submission" date="2016-11" db="EMBL/GenBank/DDBJ databases">
        <title>Genome sequencing of Amycolatopsis regifaucium.</title>
        <authorList>
            <person name="Mayilraj S."/>
            <person name="Kaur N."/>
        </authorList>
    </citation>
    <scope>NUCLEOTIDE SEQUENCE [LARGE SCALE GENOMIC DNA]</scope>
    <source>
        <strain evidence="7 9">GY080</strain>
    </source>
</reference>
<evidence type="ECO:0000313" key="7">
    <source>
        <dbReference type="EMBL" id="OKA04634.1"/>
    </source>
</evidence>
<comment type="caution">
    <text evidence="6">The sequence shown here is derived from an EMBL/GenBank/DDBJ whole genome shotgun (WGS) entry which is preliminary data.</text>
</comment>
<dbReference type="EMBL" id="LOBU02000021">
    <property type="protein sequence ID" value="OKA04634.1"/>
    <property type="molecule type" value="Genomic_DNA"/>
</dbReference>
<dbReference type="OrthoDB" id="4500247at2"/>
<dbReference type="InterPro" id="IPR011109">
    <property type="entry name" value="DNA_bind_recombinase_dom"/>
</dbReference>
<reference evidence="6 8" key="1">
    <citation type="submission" date="2015-12" db="EMBL/GenBank/DDBJ databases">
        <title>Amycolatopsis regifaucium genome sequencing and assembly.</title>
        <authorList>
            <person name="Mayilraj S."/>
        </authorList>
    </citation>
    <scope>NUCLEOTIDE SEQUENCE [LARGE SCALE GENOMIC DNA]</scope>
    <source>
        <strain evidence="6 8">GY080</strain>
    </source>
</reference>
<dbReference type="InterPro" id="IPR038109">
    <property type="entry name" value="DNA_bind_recomb_sf"/>
</dbReference>
<dbReference type="InterPro" id="IPR006119">
    <property type="entry name" value="Resolv_N"/>
</dbReference>
<gene>
    <name evidence="7" type="ORF">ATP06_0229965</name>
    <name evidence="6" type="ORF">AVL48_04955</name>
</gene>
<proteinExistence type="predicted"/>
<organism evidence="6 8">
    <name type="scientific">Amycolatopsis regifaucium</name>
    <dbReference type="NCBI Taxonomy" id="546365"/>
    <lineage>
        <taxon>Bacteria</taxon>
        <taxon>Bacillati</taxon>
        <taxon>Actinomycetota</taxon>
        <taxon>Actinomycetes</taxon>
        <taxon>Pseudonocardiales</taxon>
        <taxon>Pseudonocardiaceae</taxon>
        <taxon>Amycolatopsis</taxon>
    </lineage>
</organism>
<name>A0A154M9T3_9PSEU</name>
<feature type="domain" description="Resolvase/invertase-type recombinase catalytic" evidence="5">
    <location>
        <begin position="23"/>
        <end position="179"/>
    </location>
</feature>
<feature type="coiled-coil region" evidence="3">
    <location>
        <begin position="410"/>
        <end position="465"/>
    </location>
</feature>